<dbReference type="AlphaFoldDB" id="A0A6J6LFD6"/>
<dbReference type="InterPro" id="IPR057666">
    <property type="entry name" value="DrpA_SLOG"/>
</dbReference>
<gene>
    <name evidence="2" type="ORF">UFOPK2242_00862</name>
</gene>
<reference evidence="2" key="1">
    <citation type="submission" date="2020-05" db="EMBL/GenBank/DDBJ databases">
        <authorList>
            <person name="Chiriac C."/>
            <person name="Salcher M."/>
            <person name="Ghai R."/>
            <person name="Kavagutti S V."/>
        </authorList>
    </citation>
    <scope>NUCLEOTIDE SEQUENCE</scope>
</reference>
<dbReference type="Gene3D" id="3.40.50.450">
    <property type="match status" value="1"/>
</dbReference>
<name>A0A6J6LFD6_9ZZZZ</name>
<dbReference type="EMBL" id="CAEZWM010000097">
    <property type="protein sequence ID" value="CAB4659269.1"/>
    <property type="molecule type" value="Genomic_DNA"/>
</dbReference>
<feature type="domain" description="Smf/DprA SLOG" evidence="1">
    <location>
        <begin position="106"/>
        <end position="268"/>
    </location>
</feature>
<dbReference type="GO" id="GO:0009294">
    <property type="term" value="P:DNA-mediated transformation"/>
    <property type="evidence" value="ECO:0007669"/>
    <property type="project" value="InterPro"/>
</dbReference>
<evidence type="ECO:0000313" key="2">
    <source>
        <dbReference type="EMBL" id="CAB4659269.1"/>
    </source>
</evidence>
<accession>A0A6J6LFD6</accession>
<protein>
    <submittedName>
        <fullName evidence="2">Unannotated protein</fullName>
    </submittedName>
</protein>
<evidence type="ECO:0000259" key="1">
    <source>
        <dbReference type="Pfam" id="PF02481"/>
    </source>
</evidence>
<dbReference type="Pfam" id="PF02481">
    <property type="entry name" value="DNA_processg_A"/>
    <property type="match status" value="1"/>
</dbReference>
<proteinExistence type="predicted"/>
<organism evidence="2">
    <name type="scientific">freshwater metagenome</name>
    <dbReference type="NCBI Taxonomy" id="449393"/>
    <lineage>
        <taxon>unclassified sequences</taxon>
        <taxon>metagenomes</taxon>
        <taxon>ecological metagenomes</taxon>
    </lineage>
</organism>
<sequence length="283" mass="29126">MNEGDRSGKGDLSNAPGRANAASLAALALATRLVDADARYPALSAGEFWGLLNVCPDPSLLVGLAAGEVEALLGELLDAARVVALLERGSSVGLMLQRLEQSGIEVLTTFDGAYPARLCDELGSGAPPILHVVGEAALLSSELSLIAMDGDESSASKGDSRAEWGAAAEIEGSRAAESGKTLISLARSNIDRSVVNSALDAGGRAVVITAGTLDAATSDPEWRRAIIAGRLCVATPYDPFTAFTDGKALGCLKIINALALETIKIELDLDGSNPPEDTEQLSL</sequence>